<accession>A0A1I4SAB4</accession>
<evidence type="ECO:0000313" key="1">
    <source>
        <dbReference type="EMBL" id="SFM61438.1"/>
    </source>
</evidence>
<dbReference type="STRING" id="582667.SAMN05192568_104116"/>
<proteinExistence type="predicted"/>
<name>A0A1I4SAB4_9HYPH</name>
<evidence type="ECO:0000313" key="2">
    <source>
        <dbReference type="Proteomes" id="UP000199048"/>
    </source>
</evidence>
<gene>
    <name evidence="1" type="ORF">SAMN05192568_104116</name>
</gene>
<reference evidence="2" key="1">
    <citation type="submission" date="2016-10" db="EMBL/GenBank/DDBJ databases">
        <authorList>
            <person name="Varghese N."/>
            <person name="Submissions S."/>
        </authorList>
    </citation>
    <scope>NUCLEOTIDE SEQUENCE [LARGE SCALE GENOMIC DNA]</scope>
    <source>
        <strain evidence="2">BL36</strain>
    </source>
</reference>
<protein>
    <submittedName>
        <fullName evidence="1">Uncharacterized protein</fullName>
    </submittedName>
</protein>
<sequence>MDDEDRDFEHSPLSGPFTRDGETVEVEIYRFPGTPECWRLEVVHLSGCIRWDTTFATDADAHAAFVAMVQAVGIASFVGDRPNARH</sequence>
<dbReference type="RefSeq" id="WP_092045510.1">
    <property type="nucleotide sequence ID" value="NZ_FOTK01000041.1"/>
</dbReference>
<dbReference type="Proteomes" id="UP000199048">
    <property type="component" value="Unassembled WGS sequence"/>
</dbReference>
<dbReference type="AlphaFoldDB" id="A0A1I4SAB4"/>
<dbReference type="EMBL" id="FOTK01000041">
    <property type="protein sequence ID" value="SFM61438.1"/>
    <property type="molecule type" value="Genomic_DNA"/>
</dbReference>
<organism evidence="1 2">
    <name type="scientific">Methylobacterium pseudosasicola</name>
    <dbReference type="NCBI Taxonomy" id="582667"/>
    <lineage>
        <taxon>Bacteria</taxon>
        <taxon>Pseudomonadati</taxon>
        <taxon>Pseudomonadota</taxon>
        <taxon>Alphaproteobacteria</taxon>
        <taxon>Hyphomicrobiales</taxon>
        <taxon>Methylobacteriaceae</taxon>
        <taxon>Methylobacterium</taxon>
    </lineage>
</organism>
<keyword evidence="2" id="KW-1185">Reference proteome</keyword>
<dbReference type="OrthoDB" id="7864523at2"/>